<sequence>MAVTRRFHRDDEVVVITESGARTGPTYVLVHGLGMAHEYWAALADALEPTGRVLALDLPGFGDSPDPAAPLSMPESGSLLAELIEAEGLDRPVLVGHSTGAQVVAEAAAQRPDLVGPIVLIGATVNPRERTITRQSLRFLQDIAIGSPKVFAIGLHSYLEGGMGWYVRNLRPMIAHRMEDVLPRIQARTLVVRAERDRVVPRDWGREMTALAPHAAYVEVPGRGHETMVTAGPEVARLIARHATGLPVGEPVAAASVSQSAGPPPTDAATPVPLTRKARAWIADYAYAGLRQLAALGARRPPAHWLKGDDALPDIVLLPGVYEHWSFLRPLAERLNRAGYRVRTVHGLGVNRLPIVDTGDRLVRALARLPVPQAGRVIVGHSKGGLIGKHLLVHEAGQTAPGEPGPLGVLGVVAVATPFGGSRRARLLLDPAARAFLPDDETIVMLGGAGDVNGRIVSIFGGYDPHVPEGSALDGATNVLLPVDGHFTILRAPETESAVLEGLEYLAHADAPAGSAEAYAGSADA</sequence>
<organism evidence="2">
    <name type="scientific">Agromyces sp. G08B096</name>
    <dbReference type="NCBI Taxonomy" id="3156399"/>
    <lineage>
        <taxon>Bacteria</taxon>
        <taxon>Bacillati</taxon>
        <taxon>Actinomycetota</taxon>
        <taxon>Actinomycetes</taxon>
        <taxon>Micrococcales</taxon>
        <taxon>Microbacteriaceae</taxon>
        <taxon>Agromyces</taxon>
    </lineage>
</organism>
<dbReference type="Pfam" id="PF12697">
    <property type="entry name" value="Abhydrolase_6"/>
    <property type="match status" value="1"/>
</dbReference>
<dbReference type="PANTHER" id="PTHR43798:SF33">
    <property type="entry name" value="HYDROLASE, PUTATIVE (AFU_ORTHOLOGUE AFUA_2G14860)-RELATED"/>
    <property type="match status" value="1"/>
</dbReference>
<accession>A0AAU7W6R9</accession>
<dbReference type="InterPro" id="IPR050266">
    <property type="entry name" value="AB_hydrolase_sf"/>
</dbReference>
<dbReference type="GO" id="GO:0016020">
    <property type="term" value="C:membrane"/>
    <property type="evidence" value="ECO:0007669"/>
    <property type="project" value="TreeGrafter"/>
</dbReference>
<name>A0AAU7W6R9_9MICO</name>
<dbReference type="SUPFAM" id="SSF53474">
    <property type="entry name" value="alpha/beta-Hydrolases"/>
    <property type="match status" value="2"/>
</dbReference>
<proteinExistence type="predicted"/>
<dbReference type="PRINTS" id="PR00111">
    <property type="entry name" value="ABHYDROLASE"/>
</dbReference>
<feature type="domain" description="AB hydrolase-1" evidence="1">
    <location>
        <begin position="28"/>
        <end position="236"/>
    </location>
</feature>
<dbReference type="EMBL" id="CP158374">
    <property type="protein sequence ID" value="XBX82160.1"/>
    <property type="molecule type" value="Genomic_DNA"/>
</dbReference>
<dbReference type="GO" id="GO:0016787">
    <property type="term" value="F:hydrolase activity"/>
    <property type="evidence" value="ECO:0007669"/>
    <property type="project" value="UniProtKB-KW"/>
</dbReference>
<dbReference type="InterPro" id="IPR029058">
    <property type="entry name" value="AB_hydrolase_fold"/>
</dbReference>
<dbReference type="InterPro" id="IPR000073">
    <property type="entry name" value="AB_hydrolase_1"/>
</dbReference>
<reference evidence="2" key="1">
    <citation type="submission" date="2024-05" db="EMBL/GenBank/DDBJ databases">
        <authorList>
            <person name="Yu L."/>
        </authorList>
    </citation>
    <scope>NUCLEOTIDE SEQUENCE</scope>
    <source>
        <strain evidence="2">G08B096</strain>
    </source>
</reference>
<keyword evidence="2" id="KW-0378">Hydrolase</keyword>
<protein>
    <submittedName>
        <fullName evidence="2">Alpha/beta fold hydrolase</fullName>
    </submittedName>
</protein>
<dbReference type="Gene3D" id="3.40.50.1820">
    <property type="entry name" value="alpha/beta hydrolase"/>
    <property type="match status" value="2"/>
</dbReference>
<dbReference type="PANTHER" id="PTHR43798">
    <property type="entry name" value="MONOACYLGLYCEROL LIPASE"/>
    <property type="match status" value="1"/>
</dbReference>
<dbReference type="AlphaFoldDB" id="A0AAU7W6R9"/>
<evidence type="ECO:0000259" key="1">
    <source>
        <dbReference type="Pfam" id="PF12697"/>
    </source>
</evidence>
<gene>
    <name evidence="2" type="ORF">ABIQ69_16355</name>
</gene>
<evidence type="ECO:0000313" key="2">
    <source>
        <dbReference type="EMBL" id="XBX82160.1"/>
    </source>
</evidence>
<dbReference type="RefSeq" id="WP_350348181.1">
    <property type="nucleotide sequence ID" value="NZ_CP158374.1"/>
</dbReference>